<keyword evidence="3" id="KW-0413">Isomerase</keyword>
<dbReference type="GO" id="GO:0006094">
    <property type="term" value="P:gluconeogenesis"/>
    <property type="evidence" value="ECO:0007669"/>
    <property type="project" value="TreeGrafter"/>
</dbReference>
<protein>
    <recommendedName>
        <fullName evidence="6">Triosephosphate isomerase</fullName>
    </recommendedName>
</protein>
<dbReference type="AlphaFoldDB" id="A0A7S0X6I7"/>
<dbReference type="InterPro" id="IPR000652">
    <property type="entry name" value="Triosephosphate_isomerase"/>
</dbReference>
<dbReference type="InterPro" id="IPR022896">
    <property type="entry name" value="TrioseP_Isoase_bac/euk"/>
</dbReference>
<name>A0A7S0X6I7_9CHLO</name>
<reference evidence="5" key="1">
    <citation type="submission" date="2021-01" db="EMBL/GenBank/DDBJ databases">
        <authorList>
            <person name="Corre E."/>
            <person name="Pelletier E."/>
            <person name="Niang G."/>
            <person name="Scheremetjew M."/>
            <person name="Finn R."/>
            <person name="Kale V."/>
            <person name="Holt S."/>
            <person name="Cochrane G."/>
            <person name="Meng A."/>
            <person name="Brown T."/>
            <person name="Cohen L."/>
        </authorList>
    </citation>
    <scope>NUCLEOTIDE SEQUENCE</scope>
    <source>
        <strain evidence="5">SL-175</strain>
    </source>
</reference>
<comment type="pathway">
    <text evidence="4">Carbohydrate biosynthesis.</text>
</comment>
<dbReference type="GO" id="GO:0046166">
    <property type="term" value="P:glyceraldehyde-3-phosphate biosynthetic process"/>
    <property type="evidence" value="ECO:0007669"/>
    <property type="project" value="TreeGrafter"/>
</dbReference>
<organism evidence="5">
    <name type="scientific">Mantoniella antarctica</name>
    <dbReference type="NCBI Taxonomy" id="81844"/>
    <lineage>
        <taxon>Eukaryota</taxon>
        <taxon>Viridiplantae</taxon>
        <taxon>Chlorophyta</taxon>
        <taxon>Mamiellophyceae</taxon>
        <taxon>Mamiellales</taxon>
        <taxon>Mamiellaceae</taxon>
        <taxon>Mantoniella</taxon>
    </lineage>
</organism>
<dbReference type="InterPro" id="IPR013785">
    <property type="entry name" value="Aldolase_TIM"/>
</dbReference>
<dbReference type="GO" id="GO:0005829">
    <property type="term" value="C:cytosol"/>
    <property type="evidence" value="ECO:0007669"/>
    <property type="project" value="TreeGrafter"/>
</dbReference>
<proteinExistence type="inferred from homology"/>
<dbReference type="GO" id="GO:0006096">
    <property type="term" value="P:glycolytic process"/>
    <property type="evidence" value="ECO:0007669"/>
    <property type="project" value="InterPro"/>
</dbReference>
<evidence type="ECO:0008006" key="6">
    <source>
        <dbReference type="Google" id="ProtNLM"/>
    </source>
</evidence>
<evidence type="ECO:0000256" key="2">
    <source>
        <dbReference type="ARBA" id="ARBA00011738"/>
    </source>
</evidence>
<accession>A0A7S0X6I7</accession>
<dbReference type="PROSITE" id="PS00171">
    <property type="entry name" value="TIM_1"/>
    <property type="match status" value="1"/>
</dbReference>
<dbReference type="Gene3D" id="3.20.20.70">
    <property type="entry name" value="Aldolase class I"/>
    <property type="match status" value="1"/>
</dbReference>
<dbReference type="NCBIfam" id="TIGR00419">
    <property type="entry name" value="tim"/>
    <property type="match status" value="1"/>
</dbReference>
<evidence type="ECO:0000256" key="4">
    <source>
        <dbReference type="ARBA" id="ARBA00024331"/>
    </source>
</evidence>
<dbReference type="CDD" id="cd00311">
    <property type="entry name" value="TIM"/>
    <property type="match status" value="1"/>
</dbReference>
<sequence length="335" mass="34702">MSVVGIANSVVAAGASRASPGRHRRSAPPVCGVRRVAGPTVLHRSVEASASVSLQASSVASGGASGRGASMVAMAGSGRFVVGGNWKCNGNTASISKLVKDLNSGEIHANADVEIICAPPMVYLPKVVSTLDRRFAISAQNCWVGKNGAFTGEVSAEMLTDAGIPWVILGHSERRAMCEESDQMVGIKVAYAISNGLSVMACVGETFDERQAGDTLNVCTRQLRAIVDNISPADWGKVVIAYEPVWAIGTGVVATPAEAQDVHAALRAYVAQAVSPEVASAVRIQYGGSVNPGNCEALAKMEDIDGFLVGGASLSGPDFITICNAAQYNRVRVTQ</sequence>
<dbReference type="InterPro" id="IPR035990">
    <property type="entry name" value="TIM_sf"/>
</dbReference>
<comment type="subunit">
    <text evidence="2">Homodimer.</text>
</comment>
<dbReference type="PANTHER" id="PTHR21139">
    <property type="entry name" value="TRIOSEPHOSPHATE ISOMERASE"/>
    <property type="match status" value="1"/>
</dbReference>
<dbReference type="InterPro" id="IPR020861">
    <property type="entry name" value="Triosephosphate_isomerase_AS"/>
</dbReference>
<dbReference type="GO" id="GO:0004807">
    <property type="term" value="F:triose-phosphate isomerase activity"/>
    <property type="evidence" value="ECO:0007669"/>
    <property type="project" value="InterPro"/>
</dbReference>
<dbReference type="PANTHER" id="PTHR21139:SF2">
    <property type="entry name" value="TRIOSEPHOSPHATE ISOMERASE"/>
    <property type="match status" value="1"/>
</dbReference>
<dbReference type="EMBL" id="HBFC01008365">
    <property type="protein sequence ID" value="CAD8702111.1"/>
    <property type="molecule type" value="Transcribed_RNA"/>
</dbReference>
<comment type="similarity">
    <text evidence="1">Belongs to the triosephosphate isomerase family.</text>
</comment>
<gene>
    <name evidence="5" type="ORF">MANT1106_LOCUS4793</name>
</gene>
<evidence type="ECO:0000256" key="3">
    <source>
        <dbReference type="ARBA" id="ARBA00023235"/>
    </source>
</evidence>
<dbReference type="HAMAP" id="MF_00147_B">
    <property type="entry name" value="TIM_B"/>
    <property type="match status" value="1"/>
</dbReference>
<dbReference type="Pfam" id="PF00121">
    <property type="entry name" value="TIM"/>
    <property type="match status" value="1"/>
</dbReference>
<dbReference type="GO" id="GO:0019563">
    <property type="term" value="P:glycerol catabolic process"/>
    <property type="evidence" value="ECO:0007669"/>
    <property type="project" value="TreeGrafter"/>
</dbReference>
<dbReference type="SUPFAM" id="SSF51351">
    <property type="entry name" value="Triosephosphate isomerase (TIM)"/>
    <property type="match status" value="1"/>
</dbReference>
<dbReference type="PROSITE" id="PS51440">
    <property type="entry name" value="TIM_2"/>
    <property type="match status" value="1"/>
</dbReference>
<evidence type="ECO:0000313" key="5">
    <source>
        <dbReference type="EMBL" id="CAD8702111.1"/>
    </source>
</evidence>
<evidence type="ECO:0000256" key="1">
    <source>
        <dbReference type="ARBA" id="ARBA00007422"/>
    </source>
</evidence>
<dbReference type="FunFam" id="3.20.20.70:FF:000025">
    <property type="entry name" value="Triosephosphate isomerase"/>
    <property type="match status" value="1"/>
</dbReference>